<name>A0A6A7BKS3_9PLEO</name>
<dbReference type="Proteomes" id="UP000799423">
    <property type="component" value="Unassembled WGS sequence"/>
</dbReference>
<protein>
    <submittedName>
        <fullName evidence="1">Uncharacterized protein</fullName>
    </submittedName>
</protein>
<reference evidence="1" key="1">
    <citation type="submission" date="2020-01" db="EMBL/GenBank/DDBJ databases">
        <authorList>
            <consortium name="DOE Joint Genome Institute"/>
            <person name="Haridas S."/>
            <person name="Albert R."/>
            <person name="Binder M."/>
            <person name="Bloem J."/>
            <person name="Labutti K."/>
            <person name="Salamov A."/>
            <person name="Andreopoulos B."/>
            <person name="Baker S.E."/>
            <person name="Barry K."/>
            <person name="Bills G."/>
            <person name="Bluhm B.H."/>
            <person name="Cannon C."/>
            <person name="Castanera R."/>
            <person name="Culley D.E."/>
            <person name="Daum C."/>
            <person name="Ezra D."/>
            <person name="Gonzalez J.B."/>
            <person name="Henrissat B."/>
            <person name="Kuo A."/>
            <person name="Liang C."/>
            <person name="Lipzen A."/>
            <person name="Lutzoni F."/>
            <person name="Magnuson J."/>
            <person name="Mondo S."/>
            <person name="Nolan M."/>
            <person name="Ohm R."/>
            <person name="Pangilinan J."/>
            <person name="Park H.-J."/>
            <person name="Ramirez L."/>
            <person name="Alfaro M."/>
            <person name="Sun H."/>
            <person name="Tritt A."/>
            <person name="Yoshinaga Y."/>
            <person name="Zwiers L.-H."/>
            <person name="Turgeon B.G."/>
            <person name="Goodwin S.B."/>
            <person name="Spatafora J.W."/>
            <person name="Crous P.W."/>
            <person name="Grigoriev I.V."/>
        </authorList>
    </citation>
    <scope>NUCLEOTIDE SEQUENCE</scope>
    <source>
        <strain evidence="1">IPT5</strain>
    </source>
</reference>
<evidence type="ECO:0000313" key="2">
    <source>
        <dbReference type="Proteomes" id="UP000799423"/>
    </source>
</evidence>
<keyword evidence="2" id="KW-1185">Reference proteome</keyword>
<sequence length="305" mass="35197">MRTVIQQGIPYRFDFQLCKILRLHQKVVEHFEHNKDQLPTTLMQSSGATSILNKWEQALILATSTDGIDDLEILADEMIYDIIARCQGLRILEDKWLSRQLISSDFLSTGTTSNPSDFIRAHQVLLQRAEEFRDEDGISRHRQTPESQIYVDLNADQRGRFHAAIYPATFHIQVEVLVCCRTRLGMEVHNFVLDDLDRLAVFRFLYHHSLPLSGVFLADRDSSKLPLTFLTKFNDDAVYATRLLQTFLLAGQTYMQPPDVIDLTIRSETSRRAPYPQMTLPPSSERWMRLSNNFAMPTNVQNLSH</sequence>
<organism evidence="1 2">
    <name type="scientific">Plenodomus tracheiphilus IPT5</name>
    <dbReference type="NCBI Taxonomy" id="1408161"/>
    <lineage>
        <taxon>Eukaryota</taxon>
        <taxon>Fungi</taxon>
        <taxon>Dikarya</taxon>
        <taxon>Ascomycota</taxon>
        <taxon>Pezizomycotina</taxon>
        <taxon>Dothideomycetes</taxon>
        <taxon>Pleosporomycetidae</taxon>
        <taxon>Pleosporales</taxon>
        <taxon>Pleosporineae</taxon>
        <taxon>Leptosphaeriaceae</taxon>
        <taxon>Plenodomus</taxon>
    </lineage>
</organism>
<evidence type="ECO:0000313" key="1">
    <source>
        <dbReference type="EMBL" id="KAF2855983.1"/>
    </source>
</evidence>
<dbReference type="AlphaFoldDB" id="A0A6A7BKS3"/>
<dbReference type="EMBL" id="MU006289">
    <property type="protein sequence ID" value="KAF2855983.1"/>
    <property type="molecule type" value="Genomic_DNA"/>
</dbReference>
<accession>A0A6A7BKS3</accession>
<proteinExistence type="predicted"/>
<gene>
    <name evidence="1" type="ORF">T440DRAFT_513082</name>
</gene>
<dbReference type="OrthoDB" id="5384804at2759"/>